<feature type="domain" description="GFO/IDH/MocA-like oxidoreductase" evidence="2">
    <location>
        <begin position="138"/>
        <end position="247"/>
    </location>
</feature>
<dbReference type="GO" id="GO:0000166">
    <property type="term" value="F:nucleotide binding"/>
    <property type="evidence" value="ECO:0007669"/>
    <property type="project" value="InterPro"/>
</dbReference>
<proteinExistence type="predicted"/>
<dbReference type="EMBL" id="CACRTO010000020">
    <property type="protein sequence ID" value="VYU39705.1"/>
    <property type="molecule type" value="Genomic_DNA"/>
</dbReference>
<evidence type="ECO:0000313" key="3">
    <source>
        <dbReference type="EMBL" id="VYU39705.1"/>
    </source>
</evidence>
<feature type="domain" description="Gfo/Idh/MocA-like oxidoreductase N-terminal" evidence="1">
    <location>
        <begin position="2"/>
        <end position="119"/>
    </location>
</feature>
<evidence type="ECO:0000259" key="2">
    <source>
        <dbReference type="Pfam" id="PF22725"/>
    </source>
</evidence>
<reference evidence="3" key="1">
    <citation type="submission" date="2019-11" db="EMBL/GenBank/DDBJ databases">
        <authorList>
            <person name="Feng L."/>
        </authorList>
    </citation>
    <scope>NUCLEOTIDE SEQUENCE</scope>
    <source>
        <strain evidence="3">CTertiumLFYP3</strain>
    </source>
</reference>
<dbReference type="PANTHER" id="PTHR43054:SF1">
    <property type="entry name" value="SCYLLO-INOSITOL 2-DEHYDROGENASE (NADP(+)) IOLU"/>
    <property type="match status" value="1"/>
</dbReference>
<sequence>MVNIGVIGTNFITDSLIEGAMEVKDAKISAVYSRTEERAKEYAGKYGIENTFTNLEEMAKSDLIDAVYIASPNALHASQAILFLNNKKHVLGEKAFASNTKEVDKMINAAKENNVVLMEAMRTTMLPNFKVVRDNLYKIGKIRKYFASYCQYSSRYDKYKAGEILNAFKNELSNGAIMDIGVYCIAPMVNLFGKPNTIKANGIMLKTGVDGEGSVVFGYDDMEAAVIYSKISNSYLPSEIQGEEGSIIINKINTFENVKIIYRDGREEDLTLEHKKANMCYEVEEFVKLIQSGEKESKINSLKVSRDVIEVIEEARKQIGVIYPADKISQ</sequence>
<dbReference type="InterPro" id="IPR055170">
    <property type="entry name" value="GFO_IDH_MocA-like_dom"/>
</dbReference>
<dbReference type="PANTHER" id="PTHR43054">
    <property type="match status" value="1"/>
</dbReference>
<gene>
    <name evidence="3" type="primary">afr</name>
    <name evidence="3" type="ORF">CTLFYP3_02285</name>
</gene>
<dbReference type="InterPro" id="IPR036291">
    <property type="entry name" value="NAD(P)-bd_dom_sf"/>
</dbReference>
<dbReference type="SUPFAM" id="SSF55347">
    <property type="entry name" value="Glyceraldehyde-3-phosphate dehydrogenase-like, C-terminal domain"/>
    <property type="match status" value="1"/>
</dbReference>
<dbReference type="Pfam" id="PF22725">
    <property type="entry name" value="GFO_IDH_MocA_C3"/>
    <property type="match status" value="1"/>
</dbReference>
<dbReference type="RefSeq" id="WP_156626718.1">
    <property type="nucleotide sequence ID" value="NZ_CACRTO010000020.1"/>
</dbReference>
<protein>
    <submittedName>
        <fullName evidence="3">1,5-anhydro-D-fructose reductase</fullName>
        <ecNumber evidence="3">1.1.1.292</ecNumber>
    </submittedName>
</protein>
<name>A0A6N3EHZ8_9CLOT</name>
<dbReference type="SUPFAM" id="SSF51735">
    <property type="entry name" value="NAD(P)-binding Rossmann-fold domains"/>
    <property type="match status" value="1"/>
</dbReference>
<evidence type="ECO:0000259" key="1">
    <source>
        <dbReference type="Pfam" id="PF01408"/>
    </source>
</evidence>
<dbReference type="EC" id="1.1.1.292" evidence="3"/>
<dbReference type="InterPro" id="IPR000683">
    <property type="entry name" value="Gfo/Idh/MocA-like_OxRdtase_N"/>
</dbReference>
<dbReference type="Gene3D" id="3.40.50.720">
    <property type="entry name" value="NAD(P)-binding Rossmann-like Domain"/>
    <property type="match status" value="1"/>
</dbReference>
<dbReference type="AlphaFoldDB" id="A0A6N3EHZ8"/>
<dbReference type="Gene3D" id="3.30.360.10">
    <property type="entry name" value="Dihydrodipicolinate Reductase, domain 2"/>
    <property type="match status" value="1"/>
</dbReference>
<dbReference type="Pfam" id="PF01408">
    <property type="entry name" value="GFO_IDH_MocA"/>
    <property type="match status" value="1"/>
</dbReference>
<keyword evidence="3" id="KW-0560">Oxidoreductase</keyword>
<accession>A0A6N3EHZ8</accession>
<organism evidence="3">
    <name type="scientific">Clostridium tertium</name>
    <dbReference type="NCBI Taxonomy" id="1559"/>
    <lineage>
        <taxon>Bacteria</taxon>
        <taxon>Bacillati</taxon>
        <taxon>Bacillota</taxon>
        <taxon>Clostridia</taxon>
        <taxon>Eubacteriales</taxon>
        <taxon>Clostridiaceae</taxon>
        <taxon>Clostridium</taxon>
    </lineage>
</organism>
<dbReference type="GO" id="GO:0033712">
    <property type="term" value="F:1,5-anhydro-D-fructose reductase (1,5-anhydro-D-mannitol-forming) activity"/>
    <property type="evidence" value="ECO:0007669"/>
    <property type="project" value="UniProtKB-EC"/>
</dbReference>